<dbReference type="HOGENOM" id="CLU_2470050_0_0_1"/>
<protein>
    <submittedName>
        <fullName evidence="1">Transporter</fullName>
    </submittedName>
</protein>
<proteinExistence type="predicted"/>
<dbReference type="Proteomes" id="UP000014071">
    <property type="component" value="Unassembled WGS sequence"/>
</dbReference>
<keyword evidence="2" id="KW-1185">Reference proteome</keyword>
<evidence type="ECO:0000313" key="2">
    <source>
        <dbReference type="Proteomes" id="UP000014071"/>
    </source>
</evidence>
<gene>
    <name evidence="1" type="ORF">PHSY_002916</name>
</gene>
<dbReference type="EMBL" id="DF238793">
    <property type="protein sequence ID" value="GAC95341.1"/>
    <property type="molecule type" value="Genomic_DNA"/>
</dbReference>
<dbReference type="GeneID" id="24108207"/>
<name>R9P243_PSEHS</name>
<reference evidence="2" key="1">
    <citation type="journal article" date="2013" name="Genome Announc.">
        <title>Draft genome sequence of the basidiomycetous yeast-like fungus Pseudozyma hubeiensis SY62, which produces an abundant amount of the biosurfactant mannosylerythritol lipids.</title>
        <authorList>
            <person name="Konishi M."/>
            <person name="Hatada Y."/>
            <person name="Horiuchi J."/>
        </authorList>
    </citation>
    <scope>NUCLEOTIDE SEQUENCE [LARGE SCALE GENOMIC DNA]</scope>
    <source>
        <strain evidence="2">SY62</strain>
    </source>
</reference>
<dbReference type="AlphaFoldDB" id="R9P243"/>
<sequence length="88" mass="10102">MRERNQSQYQLVWLRKIACTHAKRTRCSSAQIARDEDGIAAYASQRQRDVLGPLTMWEAPRVREALICAPLLGVERVAFDDMLATRKL</sequence>
<organism evidence="1 2">
    <name type="scientific">Pseudozyma hubeiensis (strain SY62)</name>
    <name type="common">Yeast</name>
    <dbReference type="NCBI Taxonomy" id="1305764"/>
    <lineage>
        <taxon>Eukaryota</taxon>
        <taxon>Fungi</taxon>
        <taxon>Dikarya</taxon>
        <taxon>Basidiomycota</taxon>
        <taxon>Ustilaginomycotina</taxon>
        <taxon>Ustilaginomycetes</taxon>
        <taxon>Ustilaginales</taxon>
        <taxon>Ustilaginaceae</taxon>
        <taxon>Pseudozyma</taxon>
    </lineage>
</organism>
<dbReference type="RefSeq" id="XP_012188928.1">
    <property type="nucleotide sequence ID" value="XM_012333538.1"/>
</dbReference>
<evidence type="ECO:0000313" key="1">
    <source>
        <dbReference type="EMBL" id="GAC95341.1"/>
    </source>
</evidence>
<accession>R9P243</accession>